<sequence length="136" mass="15258">MYTLKTARLVKAAASSSDLTMDSLERKYHALKWDVERRLDVAFCQAMSELVTCFQQTLYVHTHESRDAGADPPLRACGIDYLEMLTRVAYGTELGMLGDTEAAVKELARVQLKLRPVKSPGPQRFASRSRPDPRAL</sequence>
<proteinExistence type="predicted"/>
<organism evidence="1 2">
    <name type="scientific">Peronosclerospora sorghi</name>
    <dbReference type="NCBI Taxonomy" id="230839"/>
    <lineage>
        <taxon>Eukaryota</taxon>
        <taxon>Sar</taxon>
        <taxon>Stramenopiles</taxon>
        <taxon>Oomycota</taxon>
        <taxon>Peronosporomycetes</taxon>
        <taxon>Peronosporales</taxon>
        <taxon>Peronosporaceae</taxon>
        <taxon>Peronosclerospora</taxon>
    </lineage>
</organism>
<dbReference type="Proteomes" id="UP001163321">
    <property type="component" value="Chromosome 1"/>
</dbReference>
<accession>A0ACC0WTL7</accession>
<protein>
    <submittedName>
        <fullName evidence="1">Uncharacterized protein</fullName>
    </submittedName>
</protein>
<keyword evidence="2" id="KW-1185">Reference proteome</keyword>
<evidence type="ECO:0000313" key="1">
    <source>
        <dbReference type="EMBL" id="KAI9921036.1"/>
    </source>
</evidence>
<reference evidence="1 2" key="1">
    <citation type="journal article" date="2022" name="bioRxiv">
        <title>The genome of the oomycete Peronosclerospora sorghi, a cosmopolitan pathogen of maize and sorghum, is inflated with dispersed pseudogenes.</title>
        <authorList>
            <person name="Fletcher K."/>
            <person name="Martin F."/>
            <person name="Isakeit T."/>
            <person name="Cavanaugh K."/>
            <person name="Magill C."/>
            <person name="Michelmore R."/>
        </authorList>
    </citation>
    <scope>NUCLEOTIDE SEQUENCE [LARGE SCALE GENOMIC DNA]</scope>
    <source>
        <strain evidence="1">P6</strain>
    </source>
</reference>
<name>A0ACC0WTL7_9STRA</name>
<gene>
    <name evidence="1" type="ORF">PsorP6_001244</name>
</gene>
<dbReference type="EMBL" id="CM047580">
    <property type="protein sequence ID" value="KAI9921036.1"/>
    <property type="molecule type" value="Genomic_DNA"/>
</dbReference>
<comment type="caution">
    <text evidence="1">The sequence shown here is derived from an EMBL/GenBank/DDBJ whole genome shotgun (WGS) entry which is preliminary data.</text>
</comment>
<evidence type="ECO:0000313" key="2">
    <source>
        <dbReference type="Proteomes" id="UP001163321"/>
    </source>
</evidence>